<comment type="caution">
    <text evidence="1">The sequence shown here is derived from an EMBL/GenBank/DDBJ whole genome shotgun (WGS) entry which is preliminary data.</text>
</comment>
<feature type="non-terminal residue" evidence="1">
    <location>
        <position position="255"/>
    </location>
</feature>
<evidence type="ECO:0000313" key="2">
    <source>
        <dbReference type="Proteomes" id="UP001140066"/>
    </source>
</evidence>
<accession>A0ACC1KDR9</accession>
<name>A0ACC1KDR9_9FUNG</name>
<protein>
    <submittedName>
        <fullName evidence="1">Uncharacterized protein</fullName>
    </submittedName>
</protein>
<gene>
    <name evidence="1" type="ORF">GGI18_003014</name>
</gene>
<proteinExistence type="predicted"/>
<dbReference type="Proteomes" id="UP001140066">
    <property type="component" value="Unassembled WGS sequence"/>
</dbReference>
<evidence type="ECO:0000313" key="1">
    <source>
        <dbReference type="EMBL" id="KAJ2788337.1"/>
    </source>
</evidence>
<reference evidence="1" key="1">
    <citation type="submission" date="2022-07" db="EMBL/GenBank/DDBJ databases">
        <title>Phylogenomic reconstructions and comparative analyses of Kickxellomycotina fungi.</title>
        <authorList>
            <person name="Reynolds N.K."/>
            <person name="Stajich J.E."/>
            <person name="Barry K."/>
            <person name="Grigoriev I.V."/>
            <person name="Crous P."/>
            <person name="Smith M.E."/>
        </authorList>
    </citation>
    <scope>NUCLEOTIDE SEQUENCE</scope>
    <source>
        <strain evidence="1">BCRC 34191</strain>
    </source>
</reference>
<dbReference type="EMBL" id="JANBUK010000891">
    <property type="protein sequence ID" value="KAJ2788337.1"/>
    <property type="molecule type" value="Genomic_DNA"/>
</dbReference>
<keyword evidence="2" id="KW-1185">Reference proteome</keyword>
<organism evidence="1 2">
    <name type="scientific">Coemansia linderi</name>
    <dbReference type="NCBI Taxonomy" id="2663919"/>
    <lineage>
        <taxon>Eukaryota</taxon>
        <taxon>Fungi</taxon>
        <taxon>Fungi incertae sedis</taxon>
        <taxon>Zoopagomycota</taxon>
        <taxon>Kickxellomycotina</taxon>
        <taxon>Kickxellomycetes</taxon>
        <taxon>Kickxellales</taxon>
        <taxon>Kickxellaceae</taxon>
        <taxon>Coemansia</taxon>
    </lineage>
</organism>
<sequence>MTPMLNLLFVGLALYRLKQLKALYALPSFNSKTAVYWIKLSLASAIALAAIFELLFTAAKLPLSGIVNVFTASLIIQSAAYLVAIRLHCYEQTRARKPSDILLLYWLTTIVVSLVVLRTDLSAKHAPLAAYPAVRAARYAMLLSTTALFCAELWPRKSTEYVLAEDGDSDVASVSRFGLRAPVEDANIFSQLTFSWISPLLKLGQHKQISEDDLWEVPSNIAPVNIAETFDANWQYEIDRSEKRAPSLARALWKT</sequence>